<feature type="chain" id="PRO_5022203436" evidence="1">
    <location>
        <begin position="26"/>
        <end position="226"/>
    </location>
</feature>
<dbReference type="Proteomes" id="UP000315344">
    <property type="component" value="Unassembled WGS sequence"/>
</dbReference>
<dbReference type="InterPro" id="IPR046505">
    <property type="entry name" value="DUF6683"/>
</dbReference>
<reference evidence="2 3" key="1">
    <citation type="journal article" date="2017" name="Nat. Commun.">
        <title>In situ click chemistry generation of cyclooxygenase-2 inhibitors.</title>
        <authorList>
            <person name="Bhardwaj A."/>
            <person name="Kaur J."/>
            <person name="Wuest M."/>
            <person name="Wuest F."/>
        </authorList>
    </citation>
    <scope>NUCLEOTIDE SEQUENCE [LARGE SCALE GENOMIC DNA]</scope>
    <source>
        <strain evidence="2">S2_012_000_R3_94</strain>
    </source>
</reference>
<dbReference type="EMBL" id="VAFL01000024">
    <property type="protein sequence ID" value="TKW64292.1"/>
    <property type="molecule type" value="Genomic_DNA"/>
</dbReference>
<accession>A0A533I399</accession>
<dbReference type="AlphaFoldDB" id="A0A533I399"/>
<name>A0A533I399_PARDE</name>
<evidence type="ECO:0000256" key="1">
    <source>
        <dbReference type="SAM" id="SignalP"/>
    </source>
</evidence>
<dbReference type="Pfam" id="PF20388">
    <property type="entry name" value="DUF6683"/>
    <property type="match status" value="1"/>
</dbReference>
<evidence type="ECO:0000313" key="3">
    <source>
        <dbReference type="Proteomes" id="UP000315344"/>
    </source>
</evidence>
<gene>
    <name evidence="2" type="ORF">DI616_18535</name>
</gene>
<protein>
    <submittedName>
        <fullName evidence="2">Uncharacterized protein</fullName>
    </submittedName>
</protein>
<comment type="caution">
    <text evidence="2">The sequence shown here is derived from an EMBL/GenBank/DDBJ whole genome shotgun (WGS) entry which is preliminary data.</text>
</comment>
<sequence>MFSSRFLSTALLAALLASQSISATAQGIFDMPPIAGAAPDAPVAQTAPTTAPVARGPLDFEVSQDLRSANQEKFLSAMQETYPGVFTPEAKDQDFMALLAPELAKYGLRVDNLGDAFTAWLMISHSIVTQDEADPTTEQVAGTKKMAQDAMMGLPELGQMSDSDKQSTAEALLFQAMLNDAVYEATKEHQPDNLPKVIEEVRNAAKESNIDLDKFVMTPNGLQLAQ</sequence>
<evidence type="ECO:0000313" key="2">
    <source>
        <dbReference type="EMBL" id="TKW64292.1"/>
    </source>
</evidence>
<organism evidence="2 3">
    <name type="scientific">Paracoccus denitrificans</name>
    <dbReference type="NCBI Taxonomy" id="266"/>
    <lineage>
        <taxon>Bacteria</taxon>
        <taxon>Pseudomonadati</taxon>
        <taxon>Pseudomonadota</taxon>
        <taxon>Alphaproteobacteria</taxon>
        <taxon>Rhodobacterales</taxon>
        <taxon>Paracoccaceae</taxon>
        <taxon>Paracoccus</taxon>
    </lineage>
</organism>
<keyword evidence="1" id="KW-0732">Signal</keyword>
<feature type="signal peptide" evidence="1">
    <location>
        <begin position="1"/>
        <end position="25"/>
    </location>
</feature>
<proteinExistence type="predicted"/>